<reference evidence="1 2" key="2">
    <citation type="journal article" date="2013" name="Genome Announc.">
        <title>Draft Genome Sequences of Porphyromonas crevioricanis JCM 15906T and Porphyromonas cansulci JCM 13913T Isolated from a Canine Oral Cavity.</title>
        <authorList>
            <person name="Sakamoto M."/>
            <person name="Tanaka N."/>
            <person name="Shiwa Y."/>
            <person name="Yoshikawa H."/>
            <person name="Ohkuma M."/>
        </authorList>
    </citation>
    <scope>NUCLEOTIDE SEQUENCE [LARGE SCALE GENOMIC DNA]</scope>
    <source>
        <strain evidence="1 2">JCM 15906</strain>
    </source>
</reference>
<proteinExistence type="predicted"/>
<comment type="caution">
    <text evidence="1">The sequence shown here is derived from an EMBL/GenBank/DDBJ whole genome shotgun (WGS) entry which is preliminary data.</text>
</comment>
<dbReference type="AlphaFoldDB" id="T1CI47"/>
<name>T1CI47_9PORP</name>
<organism evidence="1 2">
    <name type="scientific">Porphyromonas crevioricanis JCM 15906</name>
    <dbReference type="NCBI Taxonomy" id="1305617"/>
    <lineage>
        <taxon>Bacteria</taxon>
        <taxon>Pseudomonadati</taxon>
        <taxon>Bacteroidota</taxon>
        <taxon>Bacteroidia</taxon>
        <taxon>Bacteroidales</taxon>
        <taxon>Porphyromonadaceae</taxon>
        <taxon>Porphyromonas</taxon>
    </lineage>
</organism>
<evidence type="ECO:0000313" key="1">
    <source>
        <dbReference type="EMBL" id="GAD05731.1"/>
    </source>
</evidence>
<dbReference type="Proteomes" id="UP000018031">
    <property type="component" value="Unassembled WGS sequence"/>
</dbReference>
<gene>
    <name evidence="1" type="ORF">PORCRE_1438</name>
</gene>
<evidence type="ECO:0000313" key="2">
    <source>
        <dbReference type="Proteomes" id="UP000018031"/>
    </source>
</evidence>
<reference evidence="2" key="1">
    <citation type="journal article" date="2013" name="Genome">
        <title>Draft Genome Sequences of Porphyromonas crevioricanis JCM 15906T and Porphyromonas cansulci JCM 13913T Isolated from a Canine Oral Cavity.</title>
        <authorList>
            <person name="Sakamoto M."/>
            <person name="Tanaka N."/>
            <person name="Shiwa Y."/>
            <person name="Yoshikawa H."/>
            <person name="Ohkuma M."/>
        </authorList>
    </citation>
    <scope>NUCLEOTIDE SEQUENCE [LARGE SCALE GENOMIC DNA]</scope>
    <source>
        <strain evidence="2">JCM 15906</strain>
    </source>
</reference>
<protein>
    <submittedName>
        <fullName evidence="1">Uncharacterized protein</fullName>
    </submittedName>
</protein>
<dbReference type="EMBL" id="BAOU01000039">
    <property type="protein sequence ID" value="GAD05731.1"/>
    <property type="molecule type" value="Genomic_DNA"/>
</dbReference>
<accession>T1CI47</accession>
<sequence length="62" mass="6773">MYLLAMSAASRLKDFSDDFLRRHYPDQVAKGFISAGLVCHKSKAQPSTPISIANSIGDFAKV</sequence>